<feature type="site" description="Lowers pKa of active site Cys" evidence="5 9">
    <location>
        <position position="137"/>
    </location>
</feature>
<organism evidence="11 12">
    <name type="scientific">Frondihabitans australicus</name>
    <dbReference type="NCBI Taxonomy" id="386892"/>
    <lineage>
        <taxon>Bacteria</taxon>
        <taxon>Bacillati</taxon>
        <taxon>Actinomycetota</taxon>
        <taxon>Actinomycetes</taxon>
        <taxon>Micrococcales</taxon>
        <taxon>Microbacteriaceae</taxon>
        <taxon>Frondihabitans</taxon>
    </lineage>
</organism>
<evidence type="ECO:0000256" key="5">
    <source>
        <dbReference type="HAMAP-Rule" id="MF_00013"/>
    </source>
</evidence>
<name>A0A495ICD5_9MICO</name>
<dbReference type="PROSITE" id="PS01313">
    <property type="entry name" value="LIPB"/>
    <property type="match status" value="1"/>
</dbReference>
<comment type="miscellaneous">
    <text evidence="5">In the reaction, the free carboxyl group of octanoic acid is attached via an amide linkage to the epsilon-amino group of a specific lysine residue of lipoyl domains of lipoate-dependent enzymes.</text>
</comment>
<feature type="active site" description="Acyl-thioester intermediate" evidence="5 7">
    <location>
        <position position="171"/>
    </location>
</feature>
<protein>
    <recommendedName>
        <fullName evidence="5 6">Octanoyltransferase</fullName>
        <ecNumber evidence="5 6">2.3.1.181</ecNumber>
    </recommendedName>
    <alternativeName>
        <fullName evidence="5">Lipoate-protein ligase B</fullName>
    </alternativeName>
    <alternativeName>
        <fullName evidence="5">Lipoyl/octanoyl transferase</fullName>
    </alternativeName>
    <alternativeName>
        <fullName evidence="5">Octanoyl-[acyl-carrier-protein]-protein N-octanoyltransferase</fullName>
    </alternativeName>
</protein>
<dbReference type="InterPro" id="IPR045864">
    <property type="entry name" value="aa-tRNA-synth_II/BPL/LPL"/>
</dbReference>
<comment type="function">
    <text evidence="4 5 6">Catalyzes the transfer of endogenously produced octanoic acid from octanoyl-acyl-carrier-protein onto the lipoyl domains of lipoate-dependent enzymes. Lipoyl-ACP can also act as a substrate although octanoyl-ACP is likely to be the physiological substrate.</text>
</comment>
<dbReference type="Pfam" id="PF21948">
    <property type="entry name" value="LplA-B_cat"/>
    <property type="match status" value="1"/>
</dbReference>
<evidence type="ECO:0000256" key="3">
    <source>
        <dbReference type="ARBA" id="ARBA00023315"/>
    </source>
</evidence>
<comment type="subcellular location">
    <subcellularLocation>
        <location evidence="5">Cytoplasm</location>
    </subcellularLocation>
</comment>
<dbReference type="PIRSF" id="PIRSF016262">
    <property type="entry name" value="LPLase"/>
    <property type="match status" value="1"/>
</dbReference>
<evidence type="ECO:0000313" key="12">
    <source>
        <dbReference type="Proteomes" id="UP000280008"/>
    </source>
</evidence>
<comment type="caution">
    <text evidence="11">The sequence shown here is derived from an EMBL/GenBank/DDBJ whole genome shotgun (WGS) entry which is preliminary data.</text>
</comment>
<evidence type="ECO:0000256" key="4">
    <source>
        <dbReference type="ARBA" id="ARBA00024732"/>
    </source>
</evidence>
<dbReference type="Proteomes" id="UP000280008">
    <property type="component" value="Unassembled WGS sequence"/>
</dbReference>
<evidence type="ECO:0000259" key="10">
    <source>
        <dbReference type="PROSITE" id="PS51733"/>
    </source>
</evidence>
<dbReference type="InterPro" id="IPR004143">
    <property type="entry name" value="BPL_LPL_catalytic"/>
</dbReference>
<keyword evidence="3 5" id="KW-0012">Acyltransferase</keyword>
<dbReference type="AlphaFoldDB" id="A0A495ICD5"/>
<dbReference type="InterPro" id="IPR000544">
    <property type="entry name" value="Octanoyltransferase"/>
</dbReference>
<dbReference type="CDD" id="cd16444">
    <property type="entry name" value="LipB"/>
    <property type="match status" value="1"/>
</dbReference>
<dbReference type="GO" id="GO:0033819">
    <property type="term" value="F:lipoyl(octanoyl) transferase activity"/>
    <property type="evidence" value="ECO:0007669"/>
    <property type="project" value="UniProtKB-EC"/>
</dbReference>
<evidence type="ECO:0000256" key="1">
    <source>
        <dbReference type="ARBA" id="ARBA00004821"/>
    </source>
</evidence>
<dbReference type="RefSeq" id="WP_121368509.1">
    <property type="nucleotide sequence ID" value="NZ_RBKS01000001.1"/>
</dbReference>
<dbReference type="GO" id="GO:0009249">
    <property type="term" value="P:protein lipoylation"/>
    <property type="evidence" value="ECO:0007669"/>
    <property type="project" value="InterPro"/>
</dbReference>
<evidence type="ECO:0000256" key="6">
    <source>
        <dbReference type="PIRNR" id="PIRNR016262"/>
    </source>
</evidence>
<keyword evidence="2 5" id="KW-0808">Transferase</keyword>
<evidence type="ECO:0000256" key="7">
    <source>
        <dbReference type="PIRSR" id="PIRSR016262-1"/>
    </source>
</evidence>
<dbReference type="EC" id="2.3.1.181" evidence="5 6"/>
<dbReference type="PANTHER" id="PTHR10993:SF7">
    <property type="entry name" value="LIPOYLTRANSFERASE 2, MITOCHONDRIAL-RELATED"/>
    <property type="match status" value="1"/>
</dbReference>
<evidence type="ECO:0000256" key="2">
    <source>
        <dbReference type="ARBA" id="ARBA00022679"/>
    </source>
</evidence>
<dbReference type="SUPFAM" id="SSF55681">
    <property type="entry name" value="Class II aaRS and biotin synthetases"/>
    <property type="match status" value="1"/>
</dbReference>
<dbReference type="EMBL" id="RBKS01000001">
    <property type="protein sequence ID" value="RKR73667.1"/>
    <property type="molecule type" value="Genomic_DNA"/>
</dbReference>
<comment type="pathway">
    <text evidence="1 5 6">Protein modification; protein lipoylation via endogenous pathway; protein N(6)-(lipoyl)lysine from octanoyl-[acyl-carrier-protein]: step 1/2.</text>
</comment>
<proteinExistence type="inferred from homology"/>
<dbReference type="UniPathway" id="UPA00538">
    <property type="reaction ID" value="UER00592"/>
</dbReference>
<feature type="binding site" evidence="5 8">
    <location>
        <begin position="153"/>
        <end position="155"/>
    </location>
    <ligand>
        <name>substrate</name>
    </ligand>
</feature>
<feature type="domain" description="BPL/LPL catalytic" evidence="10">
    <location>
        <begin position="32"/>
        <end position="210"/>
    </location>
</feature>
<keyword evidence="5" id="KW-0963">Cytoplasm</keyword>
<dbReference type="NCBIfam" id="NF010925">
    <property type="entry name" value="PRK14345.1"/>
    <property type="match status" value="1"/>
</dbReference>
<keyword evidence="12" id="KW-1185">Reference proteome</keyword>
<sequence length="233" mass="24955">MTTMRLGLSGPPLDYDEGYALQRRLHDEVVAGAADSHLVLCQHADVYTAGRRTEPSDLPRDGSPVVDVDRGGRITWHGPGQLVAYPIVRLPEPLDVVAYVRSLEQVVIDTCAVFGVDAERVEGRSGAWIRRPFRDEKVGAIGIRVANGVTMHGISLNCDNSLEPYGAIVACGIADAGVTTLSRVLGRRVSPGDVVDTLEAHLDAYLATLAERRRDGHAADGRQAQTALVGGRA</sequence>
<dbReference type="GO" id="GO:0005737">
    <property type="term" value="C:cytoplasm"/>
    <property type="evidence" value="ECO:0007669"/>
    <property type="project" value="UniProtKB-SubCell"/>
</dbReference>
<dbReference type="Gene3D" id="3.30.930.10">
    <property type="entry name" value="Bira Bifunctional Protein, Domain 2"/>
    <property type="match status" value="1"/>
</dbReference>
<comment type="similarity">
    <text evidence="5 6">Belongs to the LipB family.</text>
</comment>
<comment type="catalytic activity">
    <reaction evidence="5 6">
        <text>octanoyl-[ACP] + L-lysyl-[protein] = N(6)-octanoyl-L-lysyl-[protein] + holo-[ACP] + H(+)</text>
        <dbReference type="Rhea" id="RHEA:17665"/>
        <dbReference type="Rhea" id="RHEA-COMP:9636"/>
        <dbReference type="Rhea" id="RHEA-COMP:9685"/>
        <dbReference type="Rhea" id="RHEA-COMP:9752"/>
        <dbReference type="Rhea" id="RHEA-COMP:9928"/>
        <dbReference type="ChEBI" id="CHEBI:15378"/>
        <dbReference type="ChEBI" id="CHEBI:29969"/>
        <dbReference type="ChEBI" id="CHEBI:64479"/>
        <dbReference type="ChEBI" id="CHEBI:78463"/>
        <dbReference type="ChEBI" id="CHEBI:78809"/>
        <dbReference type="EC" id="2.3.1.181"/>
    </reaction>
</comment>
<dbReference type="OrthoDB" id="9787061at2"/>
<gene>
    <name evidence="5" type="primary">lipB</name>
    <name evidence="11" type="ORF">C8E83_0761</name>
</gene>
<evidence type="ECO:0000313" key="11">
    <source>
        <dbReference type="EMBL" id="RKR73667.1"/>
    </source>
</evidence>
<dbReference type="PANTHER" id="PTHR10993">
    <property type="entry name" value="OCTANOYLTRANSFERASE"/>
    <property type="match status" value="1"/>
</dbReference>
<dbReference type="InterPro" id="IPR020605">
    <property type="entry name" value="Octanoyltransferase_CS"/>
</dbReference>
<dbReference type="NCBIfam" id="TIGR00214">
    <property type="entry name" value="lipB"/>
    <property type="match status" value="1"/>
</dbReference>
<accession>A0A495ICD5</accession>
<feature type="binding site" evidence="5 8">
    <location>
        <begin position="70"/>
        <end position="77"/>
    </location>
    <ligand>
        <name>substrate</name>
    </ligand>
</feature>
<evidence type="ECO:0000256" key="9">
    <source>
        <dbReference type="PIRSR" id="PIRSR016262-3"/>
    </source>
</evidence>
<dbReference type="HAMAP" id="MF_00013">
    <property type="entry name" value="LipB"/>
    <property type="match status" value="1"/>
</dbReference>
<dbReference type="PROSITE" id="PS51733">
    <property type="entry name" value="BPL_LPL_CATALYTIC"/>
    <property type="match status" value="1"/>
</dbReference>
<reference evidence="11 12" key="1">
    <citation type="submission" date="2018-10" db="EMBL/GenBank/DDBJ databases">
        <title>Sequencing the genomes of 1000 actinobacteria strains.</title>
        <authorList>
            <person name="Klenk H.-P."/>
        </authorList>
    </citation>
    <scope>NUCLEOTIDE SEQUENCE [LARGE SCALE GENOMIC DNA]</scope>
    <source>
        <strain evidence="11 12">DSM 17894</strain>
    </source>
</reference>
<feature type="binding site" evidence="5 8">
    <location>
        <begin position="140"/>
        <end position="142"/>
    </location>
    <ligand>
        <name>substrate</name>
    </ligand>
</feature>
<evidence type="ECO:0000256" key="8">
    <source>
        <dbReference type="PIRSR" id="PIRSR016262-2"/>
    </source>
</evidence>